<dbReference type="Pfam" id="PF00561">
    <property type="entry name" value="Abhydrolase_1"/>
    <property type="match status" value="1"/>
</dbReference>
<dbReference type="InterPro" id="IPR000073">
    <property type="entry name" value="AB_hydrolase_1"/>
</dbReference>
<dbReference type="Proteomes" id="UP000054342">
    <property type="component" value="Unassembled WGS sequence"/>
</dbReference>
<dbReference type="AlphaFoldDB" id="A0A0D2EDI3"/>
<dbReference type="InterPro" id="IPR029058">
    <property type="entry name" value="AB_hydrolase_fold"/>
</dbReference>
<dbReference type="RefSeq" id="XP_013313334.1">
    <property type="nucleotide sequence ID" value="XM_013457880.1"/>
</dbReference>
<dbReference type="HOGENOM" id="CLU_1049722_0_0_1"/>
<dbReference type="SUPFAM" id="SSF53474">
    <property type="entry name" value="alpha/beta-Hydrolases"/>
    <property type="match status" value="1"/>
</dbReference>
<gene>
    <name evidence="2" type="ORF">PV05_08373</name>
</gene>
<organism evidence="2 3">
    <name type="scientific">Exophiala xenobiotica</name>
    <dbReference type="NCBI Taxonomy" id="348802"/>
    <lineage>
        <taxon>Eukaryota</taxon>
        <taxon>Fungi</taxon>
        <taxon>Dikarya</taxon>
        <taxon>Ascomycota</taxon>
        <taxon>Pezizomycotina</taxon>
        <taxon>Eurotiomycetes</taxon>
        <taxon>Chaetothyriomycetidae</taxon>
        <taxon>Chaetothyriales</taxon>
        <taxon>Herpotrichiellaceae</taxon>
        <taxon>Exophiala</taxon>
    </lineage>
</organism>
<dbReference type="GeneID" id="25330281"/>
<dbReference type="OrthoDB" id="408373at2759"/>
<keyword evidence="3" id="KW-1185">Reference proteome</keyword>
<feature type="domain" description="AB hydrolase-1" evidence="1">
    <location>
        <begin position="30"/>
        <end position="126"/>
    </location>
</feature>
<dbReference type="ESTHER" id="9euro-a0a0d2edi3">
    <property type="family name" value="Zearalenone-hydrolase"/>
</dbReference>
<dbReference type="EMBL" id="KN847321">
    <property type="protein sequence ID" value="KIW52750.1"/>
    <property type="molecule type" value="Genomic_DNA"/>
</dbReference>
<evidence type="ECO:0000313" key="3">
    <source>
        <dbReference type="Proteomes" id="UP000054342"/>
    </source>
</evidence>
<accession>A0A0D2EDI3</accession>
<evidence type="ECO:0000313" key="2">
    <source>
        <dbReference type="EMBL" id="KIW52750.1"/>
    </source>
</evidence>
<proteinExistence type="predicted"/>
<reference evidence="2 3" key="1">
    <citation type="submission" date="2015-01" db="EMBL/GenBank/DDBJ databases">
        <title>The Genome Sequence of Exophiala xenobiotica CBS118157.</title>
        <authorList>
            <consortium name="The Broad Institute Genomics Platform"/>
            <person name="Cuomo C."/>
            <person name="de Hoog S."/>
            <person name="Gorbushina A."/>
            <person name="Stielow B."/>
            <person name="Teixiera M."/>
            <person name="Abouelleil A."/>
            <person name="Chapman S.B."/>
            <person name="Priest M."/>
            <person name="Young S.K."/>
            <person name="Wortman J."/>
            <person name="Nusbaum C."/>
            <person name="Birren B."/>
        </authorList>
    </citation>
    <scope>NUCLEOTIDE SEQUENCE [LARGE SCALE GENOMIC DNA]</scope>
    <source>
        <strain evidence="2 3">CBS 118157</strain>
    </source>
</reference>
<evidence type="ECO:0000259" key="1">
    <source>
        <dbReference type="Pfam" id="PF00561"/>
    </source>
</evidence>
<protein>
    <recommendedName>
        <fullName evidence="1">AB hydrolase-1 domain-containing protein</fullName>
    </recommendedName>
</protein>
<name>A0A0D2EDI3_9EURO</name>
<sequence>MTTTRTRKIVATKDGIKWHVEQEGSGPDIVLIPDGLGDCQMFDKPMSMIAASGFRVTTFDMPGMSRSTDAPPKTYQDITGHKLATFVDTLLEELNIPVASVWGCSSGASTVLALYAAFPKRVRNAMPHELPTKNPDVLFNIHNKDPADISKEMAATSRAFSGGIEAWDALGLEVHARLHDNYVRWAYGYPTTIPPSAPTRSEDLHKRPVDWTVGGATPTALFFENIVIAAKEGLNIGTLPGNHFPYVSHPEAFAKYVVETCRKYV</sequence>
<dbReference type="SMR" id="A0A0D2EDI3"/>
<dbReference type="Gene3D" id="3.40.50.1820">
    <property type="entry name" value="alpha/beta hydrolase"/>
    <property type="match status" value="1"/>
</dbReference>